<dbReference type="PANTHER" id="PTHR30290:SF10">
    <property type="entry name" value="PERIPLASMIC OLIGOPEPTIDE-BINDING PROTEIN-RELATED"/>
    <property type="match status" value="1"/>
</dbReference>
<dbReference type="InterPro" id="IPR000914">
    <property type="entry name" value="SBP_5_dom"/>
</dbReference>
<dbReference type="GO" id="GO:0043190">
    <property type="term" value="C:ATP-binding cassette (ABC) transporter complex"/>
    <property type="evidence" value="ECO:0007669"/>
    <property type="project" value="InterPro"/>
</dbReference>
<evidence type="ECO:0000256" key="1">
    <source>
        <dbReference type="ARBA" id="ARBA00004196"/>
    </source>
</evidence>
<proteinExistence type="inferred from homology"/>
<dbReference type="Gene3D" id="3.10.105.10">
    <property type="entry name" value="Dipeptide-binding Protein, Domain 3"/>
    <property type="match status" value="1"/>
</dbReference>
<evidence type="ECO:0000256" key="3">
    <source>
        <dbReference type="ARBA" id="ARBA00022448"/>
    </source>
</evidence>
<organism evidence="6 7">
    <name type="scientific">Pseudonocardia ammonioxydans</name>
    <dbReference type="NCBI Taxonomy" id="260086"/>
    <lineage>
        <taxon>Bacteria</taxon>
        <taxon>Bacillati</taxon>
        <taxon>Actinomycetota</taxon>
        <taxon>Actinomycetes</taxon>
        <taxon>Pseudonocardiales</taxon>
        <taxon>Pseudonocardiaceae</taxon>
        <taxon>Pseudonocardia</taxon>
    </lineage>
</organism>
<comment type="subcellular location">
    <subcellularLocation>
        <location evidence="1">Cell envelope</location>
    </subcellularLocation>
</comment>
<dbReference type="Gene3D" id="3.40.190.10">
    <property type="entry name" value="Periplasmic binding protein-like II"/>
    <property type="match status" value="1"/>
</dbReference>
<dbReference type="GO" id="GO:1904680">
    <property type="term" value="F:peptide transmembrane transporter activity"/>
    <property type="evidence" value="ECO:0007669"/>
    <property type="project" value="TreeGrafter"/>
</dbReference>
<keyword evidence="4" id="KW-0732">Signal</keyword>
<dbReference type="InterPro" id="IPR030678">
    <property type="entry name" value="Peptide/Ni-bd"/>
</dbReference>
<feature type="domain" description="Solute-binding protein family 5" evidence="5">
    <location>
        <begin position="99"/>
        <end position="462"/>
    </location>
</feature>
<dbReference type="Proteomes" id="UP000199614">
    <property type="component" value="Unassembled WGS sequence"/>
</dbReference>
<keyword evidence="3" id="KW-0813">Transport</keyword>
<dbReference type="PANTHER" id="PTHR30290">
    <property type="entry name" value="PERIPLASMIC BINDING COMPONENT OF ABC TRANSPORTER"/>
    <property type="match status" value="1"/>
</dbReference>
<evidence type="ECO:0000313" key="6">
    <source>
        <dbReference type="EMBL" id="SFN20922.1"/>
    </source>
</evidence>
<dbReference type="Pfam" id="PF00496">
    <property type="entry name" value="SBP_bac_5"/>
    <property type="match status" value="1"/>
</dbReference>
<dbReference type="EMBL" id="FOUY01000010">
    <property type="protein sequence ID" value="SFN20922.1"/>
    <property type="molecule type" value="Genomic_DNA"/>
</dbReference>
<dbReference type="PIRSF" id="PIRSF002741">
    <property type="entry name" value="MppA"/>
    <property type="match status" value="1"/>
</dbReference>
<protein>
    <submittedName>
        <fullName evidence="6">Peptide/nickel transport system substrate-binding protein</fullName>
    </submittedName>
</protein>
<evidence type="ECO:0000259" key="5">
    <source>
        <dbReference type="Pfam" id="PF00496"/>
    </source>
</evidence>
<gene>
    <name evidence="6" type="ORF">SAMN05216207_101060</name>
</gene>
<name>A0A1I4X5H1_PSUAM</name>
<dbReference type="STRING" id="260086.SAMN05216207_101060"/>
<evidence type="ECO:0000313" key="7">
    <source>
        <dbReference type="Proteomes" id="UP000199614"/>
    </source>
</evidence>
<keyword evidence="7" id="KW-1185">Reference proteome</keyword>
<dbReference type="GO" id="GO:0015833">
    <property type="term" value="P:peptide transport"/>
    <property type="evidence" value="ECO:0007669"/>
    <property type="project" value="TreeGrafter"/>
</dbReference>
<dbReference type="AlphaFoldDB" id="A0A1I4X5H1"/>
<evidence type="ECO:0000256" key="2">
    <source>
        <dbReference type="ARBA" id="ARBA00005695"/>
    </source>
</evidence>
<comment type="similarity">
    <text evidence="2">Belongs to the bacterial solute-binding protein 5 family.</text>
</comment>
<dbReference type="GO" id="GO:0030313">
    <property type="term" value="C:cell envelope"/>
    <property type="evidence" value="ECO:0007669"/>
    <property type="project" value="UniProtKB-SubCell"/>
</dbReference>
<sequence>MLERLRAPAVPEDAIAVRPTPARLLLAGLTAALLSPVTACTTGPRVEPAALVAPAAASDTIVYGHQQEPPCVYGGWIEQGYLSGQILDNVVALDDDGRVVPWLAESWTVAPDGLTWTFRLRRGPTFSDGTPVDAAAVAANFEYWSTGGNSTVQAWIGGYFDAARALDDRTVAVRLSRPYPRFAENMTQPYFGLQSPRALATRSEEENCTAPIGSGPFVVERWNRGSDIQLVRRADYDWAPANAQHSGPAHVARVDWRFVADPTARTAALRSGELDAMYDVPAFEWAGLEAEGYALARYVTGGRPQQISFNTERGPFTDQRVRQAFALSLDRRGAVEAVGKGVIPYDGNGPVSRSTPAYDERAAARYGHDPTAAAALLDEAGWHPGPDGVRTRDGHPLEVVFPYAVNRTVNQDGVAIIQALQQQAGTVGFRVRLVPYPPSAAAAGAYSGPGDYDLMIGYWTAVNAGILHVNWRRDLPDAPNKANSAFYDDPALEDLILRANSEADPDRQAELYRSAQRYIADRALSIGVYDRLSTLAVKPGLRGVRQEQSQGGPIFHDAHFA</sequence>
<dbReference type="GO" id="GO:0042597">
    <property type="term" value="C:periplasmic space"/>
    <property type="evidence" value="ECO:0007669"/>
    <property type="project" value="UniProtKB-ARBA"/>
</dbReference>
<evidence type="ECO:0000256" key="4">
    <source>
        <dbReference type="ARBA" id="ARBA00022729"/>
    </source>
</evidence>
<dbReference type="InterPro" id="IPR039424">
    <property type="entry name" value="SBP_5"/>
</dbReference>
<reference evidence="6 7" key="1">
    <citation type="submission" date="2016-10" db="EMBL/GenBank/DDBJ databases">
        <authorList>
            <person name="de Groot N.N."/>
        </authorList>
    </citation>
    <scope>NUCLEOTIDE SEQUENCE [LARGE SCALE GENOMIC DNA]</scope>
    <source>
        <strain evidence="6 7">CGMCC 4.1877</strain>
    </source>
</reference>
<accession>A0A1I4X5H1</accession>
<dbReference type="SUPFAM" id="SSF53850">
    <property type="entry name" value="Periplasmic binding protein-like II"/>
    <property type="match status" value="1"/>
</dbReference>
<dbReference type="CDD" id="cd08492">
    <property type="entry name" value="PBP2_NikA_DppA_OppA_like_15"/>
    <property type="match status" value="1"/>
</dbReference>